<dbReference type="PANTHER" id="PTHR31325">
    <property type="entry name" value="OS01G0798800 PROTEIN-RELATED"/>
    <property type="match status" value="1"/>
</dbReference>
<comment type="caution">
    <text evidence="4">The sequence shown here is derived from an EMBL/GenBank/DDBJ whole genome shotgun (WGS) entry which is preliminary data.</text>
</comment>
<feature type="transmembrane region" description="Helical" evidence="2">
    <location>
        <begin position="153"/>
        <end position="174"/>
    </location>
</feature>
<keyword evidence="5" id="KW-1185">Reference proteome</keyword>
<dbReference type="Pfam" id="PF13968">
    <property type="entry name" value="DUF4220"/>
    <property type="match status" value="1"/>
</dbReference>
<name>A0AAV5HY14_9ROSI</name>
<organism evidence="4 5">
    <name type="scientific">Rubroshorea leprosula</name>
    <dbReference type="NCBI Taxonomy" id="152421"/>
    <lineage>
        <taxon>Eukaryota</taxon>
        <taxon>Viridiplantae</taxon>
        <taxon>Streptophyta</taxon>
        <taxon>Embryophyta</taxon>
        <taxon>Tracheophyta</taxon>
        <taxon>Spermatophyta</taxon>
        <taxon>Magnoliopsida</taxon>
        <taxon>eudicotyledons</taxon>
        <taxon>Gunneridae</taxon>
        <taxon>Pentapetalae</taxon>
        <taxon>rosids</taxon>
        <taxon>malvids</taxon>
        <taxon>Malvales</taxon>
        <taxon>Dipterocarpaceae</taxon>
        <taxon>Rubroshorea</taxon>
    </lineage>
</organism>
<sequence length="489" mass="56686">MKNSSVLNHLFFSNCAVLSPSHSFGWCYCHSFKGISPLLLQKLQLYLALSPLFQSSFHDTVDLQFHDTGPLLKIEEQKRIRGTLLTIRRSHEVLQVLEIELSLLYEVLHTKLSVIDSKSGFNLRIANFGCILLAIITFSLAKWHYQLWEFDMLLTYGLLIAALALDSLSIMLLVKYSDWYAIAHFKDTVKKDAASKVIERQRRWCNEVSQLNCLTYHVKGMPVWLNKLADILHLRSSLKVIKGFCCQSSQNFETLLWRFIYYEVKDFPEDTRINEVWLETGKKLLERVLNRKQKKMLDDLDYTQSLLVWHIATELCYQEDNEYNPPENRTNYRPICKPLSDYMFYLAVKQPTIMASVLDNWSTMFKKISKMIQSEVPWSFPLNEKNVSRKILDMKVEENSTDSFEVEKDNEDDGDNVENSSPSHGEVEISLSSAVLLVRGLKQQDNQATAESPSLELHRCTDFALSSVLRCHWCCLRCHQCCRLPLLLA</sequence>
<keyword evidence="2" id="KW-0812">Transmembrane</keyword>
<proteinExistence type="predicted"/>
<feature type="region of interest" description="Disordered" evidence="1">
    <location>
        <begin position="400"/>
        <end position="427"/>
    </location>
</feature>
<accession>A0AAV5HY14</accession>
<evidence type="ECO:0000313" key="4">
    <source>
        <dbReference type="EMBL" id="GKU89950.1"/>
    </source>
</evidence>
<dbReference type="InterPro" id="IPR025315">
    <property type="entry name" value="DUF4220"/>
</dbReference>
<feature type="transmembrane region" description="Helical" evidence="2">
    <location>
        <begin position="121"/>
        <end position="141"/>
    </location>
</feature>
<feature type="domain" description="DUF4220" evidence="3">
    <location>
        <begin position="44"/>
        <end position="215"/>
    </location>
</feature>
<evidence type="ECO:0000259" key="3">
    <source>
        <dbReference type="Pfam" id="PF13968"/>
    </source>
</evidence>
<keyword evidence="2" id="KW-0472">Membrane</keyword>
<evidence type="ECO:0000256" key="2">
    <source>
        <dbReference type="SAM" id="Phobius"/>
    </source>
</evidence>
<dbReference type="AlphaFoldDB" id="A0AAV5HY14"/>
<dbReference type="Proteomes" id="UP001054252">
    <property type="component" value="Unassembled WGS sequence"/>
</dbReference>
<gene>
    <name evidence="4" type="ORF">SLEP1_g4018</name>
</gene>
<protein>
    <recommendedName>
        <fullName evidence="3">DUF4220 domain-containing protein</fullName>
    </recommendedName>
</protein>
<keyword evidence="2" id="KW-1133">Transmembrane helix</keyword>
<dbReference type="EMBL" id="BPVZ01000004">
    <property type="protein sequence ID" value="GKU89950.1"/>
    <property type="molecule type" value="Genomic_DNA"/>
</dbReference>
<reference evidence="4 5" key="1">
    <citation type="journal article" date="2021" name="Commun. Biol.">
        <title>The genome of Shorea leprosula (Dipterocarpaceae) highlights the ecological relevance of drought in aseasonal tropical rainforests.</title>
        <authorList>
            <person name="Ng K.K.S."/>
            <person name="Kobayashi M.J."/>
            <person name="Fawcett J.A."/>
            <person name="Hatakeyama M."/>
            <person name="Paape T."/>
            <person name="Ng C.H."/>
            <person name="Ang C.C."/>
            <person name="Tnah L.H."/>
            <person name="Lee C.T."/>
            <person name="Nishiyama T."/>
            <person name="Sese J."/>
            <person name="O'Brien M.J."/>
            <person name="Copetti D."/>
            <person name="Mohd Noor M.I."/>
            <person name="Ong R.C."/>
            <person name="Putra M."/>
            <person name="Sireger I.Z."/>
            <person name="Indrioko S."/>
            <person name="Kosugi Y."/>
            <person name="Izuno A."/>
            <person name="Isagi Y."/>
            <person name="Lee S.L."/>
            <person name="Shimizu K.K."/>
        </authorList>
    </citation>
    <scope>NUCLEOTIDE SEQUENCE [LARGE SCALE GENOMIC DNA]</scope>
    <source>
        <strain evidence="4">214</strain>
    </source>
</reference>
<evidence type="ECO:0000313" key="5">
    <source>
        <dbReference type="Proteomes" id="UP001054252"/>
    </source>
</evidence>
<evidence type="ECO:0000256" key="1">
    <source>
        <dbReference type="SAM" id="MobiDB-lite"/>
    </source>
</evidence>